<dbReference type="AlphaFoldDB" id="A0A926HXY4"/>
<dbReference type="SUPFAM" id="SSF53474">
    <property type="entry name" value="alpha/beta-Hydrolases"/>
    <property type="match status" value="1"/>
</dbReference>
<gene>
    <name evidence="3" type="ORF">H8698_02545</name>
</gene>
<comment type="caution">
    <text evidence="3">The sequence shown here is derived from an EMBL/GenBank/DDBJ whole genome shotgun (WGS) entry which is preliminary data.</text>
</comment>
<dbReference type="InterPro" id="IPR002925">
    <property type="entry name" value="Dienelactn_hydro"/>
</dbReference>
<dbReference type="RefSeq" id="WP_249311042.1">
    <property type="nucleotide sequence ID" value="NZ_JACRSU010000001.1"/>
</dbReference>
<keyword evidence="1" id="KW-0732">Signal</keyword>
<dbReference type="InterPro" id="IPR029058">
    <property type="entry name" value="AB_hydrolase_fold"/>
</dbReference>
<sequence>MEFMNFEDLNYIFIKPKEFDETKQYPVILHLHGAGSRGSDLNLLSDNPFYHHLNTYESFPFVVFGPQCHLDTWFDLFEQLRRFSQYIAGLNFTDASRIYLMGASMGAYATWQLATSLPEVFAAAVPICGGGMYWNAGRLKDVPVWAFHGAKDDTVFCEESKKMVDAVNKNGGCARLTVYPETGHDSWNETYETPEVFSWLLAQQKDNVQTPEVKCCEGKQFG</sequence>
<dbReference type="GO" id="GO:0016787">
    <property type="term" value="F:hydrolase activity"/>
    <property type="evidence" value="ECO:0007669"/>
    <property type="project" value="InterPro"/>
</dbReference>
<dbReference type="PANTHER" id="PTHR43037">
    <property type="entry name" value="UNNAMED PRODUCT-RELATED"/>
    <property type="match status" value="1"/>
</dbReference>
<dbReference type="Pfam" id="PF01738">
    <property type="entry name" value="DLH"/>
    <property type="match status" value="1"/>
</dbReference>
<dbReference type="InterPro" id="IPR050955">
    <property type="entry name" value="Plant_Biomass_Hydrol_Est"/>
</dbReference>
<reference evidence="3" key="1">
    <citation type="submission" date="2020-08" db="EMBL/GenBank/DDBJ databases">
        <title>Genome public.</title>
        <authorList>
            <person name="Liu C."/>
            <person name="Sun Q."/>
        </authorList>
    </citation>
    <scope>NUCLEOTIDE SEQUENCE</scope>
    <source>
        <strain evidence="3">H8</strain>
    </source>
</reference>
<evidence type="ECO:0000259" key="2">
    <source>
        <dbReference type="Pfam" id="PF01738"/>
    </source>
</evidence>
<dbReference type="EMBL" id="JACRSU010000001">
    <property type="protein sequence ID" value="MBC8539853.1"/>
    <property type="molecule type" value="Genomic_DNA"/>
</dbReference>
<name>A0A926HXY4_9FIRM</name>
<proteinExistence type="predicted"/>
<protein>
    <submittedName>
        <fullName evidence="3">Prolyl oligopeptidase family serine peptidase</fullName>
    </submittedName>
</protein>
<evidence type="ECO:0000313" key="4">
    <source>
        <dbReference type="Proteomes" id="UP000611762"/>
    </source>
</evidence>
<organism evidence="3 4">
    <name type="scientific">Congzhengia minquanensis</name>
    <dbReference type="NCBI Taxonomy" id="2763657"/>
    <lineage>
        <taxon>Bacteria</taxon>
        <taxon>Bacillati</taxon>
        <taxon>Bacillota</taxon>
        <taxon>Clostridia</taxon>
        <taxon>Eubacteriales</taxon>
        <taxon>Oscillospiraceae</taxon>
        <taxon>Congzhengia</taxon>
    </lineage>
</organism>
<dbReference type="Proteomes" id="UP000611762">
    <property type="component" value="Unassembled WGS sequence"/>
</dbReference>
<feature type="domain" description="Dienelactone hydrolase" evidence="2">
    <location>
        <begin position="88"/>
        <end position="185"/>
    </location>
</feature>
<dbReference type="Gene3D" id="3.40.50.1820">
    <property type="entry name" value="alpha/beta hydrolase"/>
    <property type="match status" value="1"/>
</dbReference>
<keyword evidence="4" id="KW-1185">Reference proteome</keyword>
<accession>A0A926HXY4</accession>
<dbReference type="PANTHER" id="PTHR43037:SF1">
    <property type="entry name" value="BLL1128 PROTEIN"/>
    <property type="match status" value="1"/>
</dbReference>
<evidence type="ECO:0000256" key="1">
    <source>
        <dbReference type="ARBA" id="ARBA00022729"/>
    </source>
</evidence>
<evidence type="ECO:0000313" key="3">
    <source>
        <dbReference type="EMBL" id="MBC8539853.1"/>
    </source>
</evidence>